<dbReference type="Pfam" id="PF00041">
    <property type="entry name" value="fn3"/>
    <property type="match status" value="1"/>
</dbReference>
<evidence type="ECO:0000313" key="3">
    <source>
        <dbReference type="Ensembl" id="ENSPTXP00000006913.1"/>
    </source>
</evidence>
<dbReference type="InterPro" id="IPR003961">
    <property type="entry name" value="FN3_dom"/>
</dbReference>
<feature type="domain" description="Fibronectin type-III" evidence="2">
    <location>
        <begin position="23"/>
        <end position="110"/>
    </location>
</feature>
<evidence type="ECO:0000256" key="1">
    <source>
        <dbReference type="SAM" id="MobiDB-lite"/>
    </source>
</evidence>
<proteinExistence type="predicted"/>
<dbReference type="Gene3D" id="2.60.40.10">
    <property type="entry name" value="Immunoglobulins"/>
    <property type="match status" value="1"/>
</dbReference>
<name>A0A670Y784_PSETE</name>
<evidence type="ECO:0000313" key="4">
    <source>
        <dbReference type="Proteomes" id="UP000472273"/>
    </source>
</evidence>
<dbReference type="Proteomes" id="UP000472273">
    <property type="component" value="Unplaced"/>
</dbReference>
<dbReference type="SMART" id="SM00060">
    <property type="entry name" value="FN3"/>
    <property type="match status" value="1"/>
</dbReference>
<dbReference type="CDD" id="cd00063">
    <property type="entry name" value="FN3"/>
    <property type="match status" value="1"/>
</dbReference>
<accession>A0A670Y784</accession>
<dbReference type="InterPro" id="IPR036116">
    <property type="entry name" value="FN3_sf"/>
</dbReference>
<dbReference type="Ensembl" id="ENSPTXT00000007145.1">
    <property type="protein sequence ID" value="ENSPTXP00000006913.1"/>
    <property type="gene ID" value="ENSPTXG00000005042.1"/>
</dbReference>
<dbReference type="InterPro" id="IPR013783">
    <property type="entry name" value="Ig-like_fold"/>
</dbReference>
<dbReference type="GeneTree" id="ENSGT00390000004674"/>
<dbReference type="PROSITE" id="PS50853">
    <property type="entry name" value="FN3"/>
    <property type="match status" value="1"/>
</dbReference>
<evidence type="ECO:0000259" key="2">
    <source>
        <dbReference type="PROSITE" id="PS50853"/>
    </source>
</evidence>
<feature type="region of interest" description="Disordered" evidence="1">
    <location>
        <begin position="93"/>
        <end position="115"/>
    </location>
</feature>
<organism evidence="3 4">
    <name type="scientific">Pseudonaja textilis</name>
    <name type="common">Eastern brown snake</name>
    <dbReference type="NCBI Taxonomy" id="8673"/>
    <lineage>
        <taxon>Eukaryota</taxon>
        <taxon>Metazoa</taxon>
        <taxon>Chordata</taxon>
        <taxon>Craniata</taxon>
        <taxon>Vertebrata</taxon>
        <taxon>Euteleostomi</taxon>
        <taxon>Lepidosauria</taxon>
        <taxon>Squamata</taxon>
        <taxon>Bifurcata</taxon>
        <taxon>Unidentata</taxon>
        <taxon>Episquamata</taxon>
        <taxon>Toxicofera</taxon>
        <taxon>Serpentes</taxon>
        <taxon>Colubroidea</taxon>
        <taxon>Elapidae</taxon>
        <taxon>Hydrophiinae</taxon>
        <taxon>Pseudonaja</taxon>
    </lineage>
</organism>
<dbReference type="PANTHER" id="PTHR47135">
    <property type="entry name" value="FIBRONECTIN TYPE III DOMAIN-CONTAINING PROTEIN 7"/>
    <property type="match status" value="1"/>
</dbReference>
<keyword evidence="4" id="KW-1185">Reference proteome</keyword>
<gene>
    <name evidence="3" type="primary">FNDC7</name>
</gene>
<reference evidence="3" key="1">
    <citation type="submission" date="2025-08" db="UniProtKB">
        <authorList>
            <consortium name="Ensembl"/>
        </authorList>
    </citation>
    <scope>IDENTIFICATION</scope>
</reference>
<reference evidence="3" key="2">
    <citation type="submission" date="2025-09" db="UniProtKB">
        <authorList>
            <consortium name="Ensembl"/>
        </authorList>
    </citation>
    <scope>IDENTIFICATION</scope>
</reference>
<dbReference type="SUPFAM" id="SSF49265">
    <property type="entry name" value="Fibronectin type III"/>
    <property type="match status" value="1"/>
</dbReference>
<dbReference type="PANTHER" id="PTHR47135:SF1">
    <property type="entry name" value="FIBRONECTIN TYPE III DOMAIN-CONTAINING PROTEIN 7"/>
    <property type="match status" value="1"/>
</dbReference>
<sequence>NLFLRFKCWSIYNFWRQVGVSHAPEIPIIDQAYSKLSTSITVEWAAVTGASNYLLTAQDGDMFIETVVTNSPGTVTGLKAAVLYKITIRSINTGGRSQPSPSKKAKTEMVLPATS</sequence>
<dbReference type="AlphaFoldDB" id="A0A670Y784"/>
<protein>
    <submittedName>
        <fullName evidence="3">Fibronectin type III domain containing 7</fullName>
    </submittedName>
</protein>